<reference evidence="2 3" key="1">
    <citation type="journal article" date="2023" name="Hortic Res">
        <title>Pangenome of water caltrop reveals structural variations and asymmetric subgenome divergence after allopolyploidization.</title>
        <authorList>
            <person name="Zhang X."/>
            <person name="Chen Y."/>
            <person name="Wang L."/>
            <person name="Yuan Y."/>
            <person name="Fang M."/>
            <person name="Shi L."/>
            <person name="Lu R."/>
            <person name="Comes H.P."/>
            <person name="Ma Y."/>
            <person name="Chen Y."/>
            <person name="Huang G."/>
            <person name="Zhou Y."/>
            <person name="Zheng Z."/>
            <person name="Qiu Y."/>
        </authorList>
    </citation>
    <scope>NUCLEOTIDE SEQUENCE [LARGE SCALE GENOMIC DNA]</scope>
    <source>
        <strain evidence="2">F231</strain>
    </source>
</reference>
<evidence type="ECO:0000313" key="2">
    <source>
        <dbReference type="EMBL" id="KAK4765397.1"/>
    </source>
</evidence>
<protein>
    <submittedName>
        <fullName evidence="2">Uncharacterized protein</fullName>
    </submittedName>
</protein>
<dbReference type="AlphaFoldDB" id="A0AAN7KLT0"/>
<feature type="region of interest" description="Disordered" evidence="1">
    <location>
        <begin position="1"/>
        <end position="20"/>
    </location>
</feature>
<organism evidence="2 3">
    <name type="scientific">Trapa natans</name>
    <name type="common">Water chestnut</name>
    <dbReference type="NCBI Taxonomy" id="22666"/>
    <lineage>
        <taxon>Eukaryota</taxon>
        <taxon>Viridiplantae</taxon>
        <taxon>Streptophyta</taxon>
        <taxon>Embryophyta</taxon>
        <taxon>Tracheophyta</taxon>
        <taxon>Spermatophyta</taxon>
        <taxon>Magnoliopsida</taxon>
        <taxon>eudicotyledons</taxon>
        <taxon>Gunneridae</taxon>
        <taxon>Pentapetalae</taxon>
        <taxon>rosids</taxon>
        <taxon>malvids</taxon>
        <taxon>Myrtales</taxon>
        <taxon>Lythraceae</taxon>
        <taxon>Trapa</taxon>
    </lineage>
</organism>
<gene>
    <name evidence="2" type="ORF">SAY86_026487</name>
</gene>
<comment type="caution">
    <text evidence="2">The sequence shown here is derived from an EMBL/GenBank/DDBJ whole genome shotgun (WGS) entry which is preliminary data.</text>
</comment>
<accession>A0AAN7KLT0</accession>
<evidence type="ECO:0000313" key="3">
    <source>
        <dbReference type="Proteomes" id="UP001346149"/>
    </source>
</evidence>
<dbReference type="EMBL" id="JAXQNO010000023">
    <property type="protein sequence ID" value="KAK4765397.1"/>
    <property type="molecule type" value="Genomic_DNA"/>
</dbReference>
<proteinExistence type="predicted"/>
<name>A0AAN7KLT0_TRANT</name>
<keyword evidence="3" id="KW-1185">Reference proteome</keyword>
<sequence length="72" mass="8075">MLLLNNFQKPLGQGTERSVHGKYCREEKKLTQRIPHPVGTNARMLANMSVTERSVSRTATVIPAIANKKEMP</sequence>
<dbReference type="Proteomes" id="UP001346149">
    <property type="component" value="Unassembled WGS sequence"/>
</dbReference>
<evidence type="ECO:0000256" key="1">
    <source>
        <dbReference type="SAM" id="MobiDB-lite"/>
    </source>
</evidence>